<dbReference type="Gene3D" id="2.40.50.140">
    <property type="entry name" value="Nucleic acid-binding proteins"/>
    <property type="match status" value="2"/>
</dbReference>
<comment type="caution">
    <text evidence="3">The sequence shown here is derived from an EMBL/GenBank/DDBJ whole genome shotgun (WGS) entry which is preliminary data.</text>
</comment>
<dbReference type="Pfam" id="PF13509">
    <property type="entry name" value="S1_2"/>
    <property type="match status" value="2"/>
</dbReference>
<evidence type="ECO:0000313" key="4">
    <source>
        <dbReference type="Proteomes" id="UP000242133"/>
    </source>
</evidence>
<dbReference type="InterPro" id="IPR036388">
    <property type="entry name" value="WH-like_DNA-bd_sf"/>
</dbReference>
<dbReference type="InterPro" id="IPR040764">
    <property type="entry name" value="CvfB_WH"/>
</dbReference>
<dbReference type="InterPro" id="IPR003029">
    <property type="entry name" value="S1_domain"/>
</dbReference>
<dbReference type="AlphaFoldDB" id="A0A2P8EZT3"/>
<reference evidence="3 4" key="1">
    <citation type="submission" date="2018-03" db="EMBL/GenBank/DDBJ databases">
        <title>Genomic Encyclopedia of Archaeal and Bacterial Type Strains, Phase II (KMG-II): from individual species to whole genera.</title>
        <authorList>
            <person name="Goeker M."/>
        </authorList>
    </citation>
    <scope>NUCLEOTIDE SEQUENCE [LARGE SCALE GENOMIC DNA]</scope>
    <source>
        <strain evidence="3 4">DSM 17586</strain>
    </source>
</reference>
<feature type="domain" description="S1 motif" evidence="2">
    <location>
        <begin position="142"/>
        <end position="205"/>
    </location>
</feature>
<dbReference type="SMART" id="SM00316">
    <property type="entry name" value="S1"/>
    <property type="match status" value="2"/>
</dbReference>
<evidence type="ECO:0000259" key="2">
    <source>
        <dbReference type="SMART" id="SM00316"/>
    </source>
</evidence>
<dbReference type="InterPro" id="IPR012340">
    <property type="entry name" value="NA-bd_OB-fold"/>
</dbReference>
<gene>
    <name evidence="3" type="ORF">CLV44_106153</name>
</gene>
<evidence type="ECO:0000256" key="1">
    <source>
        <dbReference type="PIRNR" id="PIRNR012524"/>
    </source>
</evidence>
<evidence type="ECO:0000313" key="3">
    <source>
        <dbReference type="EMBL" id="PSL14973.1"/>
    </source>
</evidence>
<proteinExistence type="inferred from homology"/>
<sequence length="276" mass="30774">MAETGQFNKLKVIREVEFGVYLEGGRDGGILLPKSEVPEGTRLGDSLQVFVYLDSNDMPIATTRRPRAQVGQFASLKVVDVNQIGAFLDWGLPKDLFLPFNEQLKPLTVGDYVTVFLYLDNTDRIAATAKLEKHLESGEDYPQGQLIELLVVRPTDIGYQVIIDNRAMGLLHTQDIHRPVRSGQRMPGFIKQVREEDGKVDVMLEKPGYARIDPLAQQVLKYLETRNGFCPLGDKSDPAAISETFGVSKKAYKMAIGQLMKAGRISQDERGIHLKG</sequence>
<dbReference type="Gene3D" id="1.10.10.10">
    <property type="entry name" value="Winged helix-like DNA-binding domain superfamily/Winged helix DNA-binding domain"/>
    <property type="match status" value="1"/>
</dbReference>
<dbReference type="InterPro" id="IPR039566">
    <property type="entry name" value="CvfB_S1_st"/>
</dbReference>
<name>A0A2P8EZT3_9GAMM</name>
<feature type="domain" description="S1 motif" evidence="2">
    <location>
        <begin position="69"/>
        <end position="130"/>
    </location>
</feature>
<dbReference type="GO" id="GO:0003676">
    <property type="term" value="F:nucleic acid binding"/>
    <property type="evidence" value="ECO:0007669"/>
    <property type="project" value="InterPro"/>
</dbReference>
<protein>
    <submittedName>
        <fullName evidence="3">GntR family transcriptional regulator</fullName>
    </submittedName>
</protein>
<accession>A0A2P8EZT3</accession>
<dbReference type="PANTHER" id="PTHR37296">
    <property type="entry name" value="CONSERVED VIRULENCE FACTOR B"/>
    <property type="match status" value="1"/>
</dbReference>
<dbReference type="Proteomes" id="UP000242133">
    <property type="component" value="Unassembled WGS sequence"/>
</dbReference>
<organism evidence="3 4">
    <name type="scientific">Marinobacterium halophilum</name>
    <dbReference type="NCBI Taxonomy" id="267374"/>
    <lineage>
        <taxon>Bacteria</taxon>
        <taxon>Pseudomonadati</taxon>
        <taxon>Pseudomonadota</taxon>
        <taxon>Gammaproteobacteria</taxon>
        <taxon>Oceanospirillales</taxon>
        <taxon>Oceanospirillaceae</taxon>
        <taxon>Marinobacterium</taxon>
    </lineage>
</organism>
<dbReference type="OrthoDB" id="9801597at2"/>
<comment type="similarity">
    <text evidence="1">Belongs to the CvfB family.</text>
</comment>
<keyword evidence="4" id="KW-1185">Reference proteome</keyword>
<dbReference type="EMBL" id="PYGI01000006">
    <property type="protein sequence ID" value="PSL14973.1"/>
    <property type="molecule type" value="Genomic_DNA"/>
</dbReference>
<dbReference type="RefSeq" id="WP_106591184.1">
    <property type="nucleotide sequence ID" value="NZ_PYGI01000006.1"/>
</dbReference>
<dbReference type="InterPro" id="IPR014464">
    <property type="entry name" value="CvfB_fam"/>
</dbReference>
<dbReference type="Pfam" id="PF17783">
    <property type="entry name" value="WHD_CvfB"/>
    <property type="match status" value="1"/>
</dbReference>
<dbReference type="PIRSF" id="PIRSF012524">
    <property type="entry name" value="YitL_S1"/>
    <property type="match status" value="1"/>
</dbReference>
<dbReference type="PANTHER" id="PTHR37296:SF1">
    <property type="entry name" value="CONSERVED VIRULENCE FACTOR B"/>
    <property type="match status" value="1"/>
</dbReference>